<proteinExistence type="predicted"/>
<reference evidence="3" key="2">
    <citation type="journal article" date="2013" name="Nat. Commun.">
        <title>Genome of the Chinese tree shrew.</title>
        <authorList>
            <person name="Fan Y."/>
            <person name="Huang Z.Y."/>
            <person name="Cao C.C."/>
            <person name="Chen C.S."/>
            <person name="Chen Y.X."/>
            <person name="Fan D.D."/>
            <person name="He J."/>
            <person name="Hou H.L."/>
            <person name="Hu L."/>
            <person name="Hu X.T."/>
            <person name="Jiang X.T."/>
            <person name="Lai R."/>
            <person name="Lang Y.S."/>
            <person name="Liang B."/>
            <person name="Liao S.G."/>
            <person name="Mu D."/>
            <person name="Ma Y.Y."/>
            <person name="Niu Y.Y."/>
            <person name="Sun X.Q."/>
            <person name="Xia J.Q."/>
            <person name="Xiao J."/>
            <person name="Xiong Z.Q."/>
            <person name="Xu L."/>
            <person name="Yang L."/>
            <person name="Zhang Y."/>
            <person name="Zhao W."/>
            <person name="Zhao X.D."/>
            <person name="Zheng Y.T."/>
            <person name="Zhou J.M."/>
            <person name="Zhu Y.B."/>
            <person name="Zhang G.J."/>
            <person name="Wang J."/>
            <person name="Yao Y.G."/>
        </authorList>
    </citation>
    <scope>NUCLEOTIDE SEQUENCE [LARGE SCALE GENOMIC DNA]</scope>
</reference>
<reference evidence="3" key="1">
    <citation type="submission" date="2012-07" db="EMBL/GenBank/DDBJ databases">
        <title>Genome of the Chinese tree shrew, a rising model animal genetically related to primates.</title>
        <authorList>
            <person name="Zhang G."/>
            <person name="Fan Y."/>
            <person name="Yao Y."/>
            <person name="Huang Z."/>
        </authorList>
    </citation>
    <scope>NUCLEOTIDE SEQUENCE [LARGE SCALE GENOMIC DNA]</scope>
</reference>
<protein>
    <submittedName>
        <fullName evidence="2">Uncharacterized protein</fullName>
    </submittedName>
</protein>
<evidence type="ECO:0000256" key="1">
    <source>
        <dbReference type="SAM" id="MobiDB-lite"/>
    </source>
</evidence>
<feature type="region of interest" description="Disordered" evidence="1">
    <location>
        <begin position="105"/>
        <end position="126"/>
    </location>
</feature>
<accession>L9LEQ2</accession>
<feature type="compositionally biased region" description="Basic and acidic residues" evidence="1">
    <location>
        <begin position="106"/>
        <end position="126"/>
    </location>
</feature>
<keyword evidence="3" id="KW-1185">Reference proteome</keyword>
<evidence type="ECO:0000313" key="2">
    <source>
        <dbReference type="EMBL" id="ELW72282.1"/>
    </source>
</evidence>
<dbReference type="InParanoid" id="L9LEQ2"/>
<gene>
    <name evidence="2" type="ORF">TREES_T100019135</name>
</gene>
<evidence type="ECO:0000313" key="3">
    <source>
        <dbReference type="Proteomes" id="UP000011518"/>
    </source>
</evidence>
<dbReference type="Proteomes" id="UP000011518">
    <property type="component" value="Unassembled WGS sequence"/>
</dbReference>
<organism evidence="2 3">
    <name type="scientific">Tupaia chinensis</name>
    <name type="common">Chinese tree shrew</name>
    <name type="synonym">Tupaia belangeri chinensis</name>
    <dbReference type="NCBI Taxonomy" id="246437"/>
    <lineage>
        <taxon>Eukaryota</taxon>
        <taxon>Metazoa</taxon>
        <taxon>Chordata</taxon>
        <taxon>Craniata</taxon>
        <taxon>Vertebrata</taxon>
        <taxon>Euteleostomi</taxon>
        <taxon>Mammalia</taxon>
        <taxon>Eutheria</taxon>
        <taxon>Euarchontoglires</taxon>
        <taxon>Scandentia</taxon>
        <taxon>Tupaiidae</taxon>
        <taxon>Tupaia</taxon>
    </lineage>
</organism>
<sequence length="126" mass="13960">MLTIISKCPLHVFGKGISNNKGVHCYKMFSRLALASESPFPVLVIYSNVGRQLSGLQDNHIAGQKKGDGMEEFQFQPSGACELVPKITEEHQRLYGTAALAGNYTGKREGKKENESEREDPKICIF</sequence>
<dbReference type="EMBL" id="KB320428">
    <property type="protein sequence ID" value="ELW72282.1"/>
    <property type="molecule type" value="Genomic_DNA"/>
</dbReference>
<name>L9LEQ2_TUPCH</name>
<dbReference type="AlphaFoldDB" id="L9LEQ2"/>